<dbReference type="GO" id="GO:0030267">
    <property type="term" value="F:glyoxylate reductase (NADPH) activity"/>
    <property type="evidence" value="ECO:0007669"/>
    <property type="project" value="TreeGrafter"/>
</dbReference>
<keyword evidence="8" id="KW-1185">Reference proteome</keyword>
<dbReference type="InterPro" id="IPR036291">
    <property type="entry name" value="NAD(P)-bd_dom_sf"/>
</dbReference>
<feature type="domain" description="D-isomer specific 2-hydroxyacid dehydrogenase NAD-binding" evidence="6">
    <location>
        <begin position="120"/>
        <end position="295"/>
    </location>
</feature>
<dbReference type="EMBL" id="CYSF01000001">
    <property type="protein sequence ID" value="CUH82945.1"/>
    <property type="molecule type" value="Genomic_DNA"/>
</dbReference>
<dbReference type="InterPro" id="IPR050223">
    <property type="entry name" value="D-isomer_2-hydroxyacid_DH"/>
</dbReference>
<evidence type="ECO:0000313" key="8">
    <source>
        <dbReference type="Proteomes" id="UP000051681"/>
    </source>
</evidence>
<dbReference type="EC" id="1.1.1.29" evidence="7"/>
<dbReference type="Pfam" id="PF02826">
    <property type="entry name" value="2-Hacid_dh_C"/>
    <property type="match status" value="1"/>
</dbReference>
<evidence type="ECO:0000256" key="1">
    <source>
        <dbReference type="ARBA" id="ARBA00005854"/>
    </source>
</evidence>
<dbReference type="GO" id="GO:0005829">
    <property type="term" value="C:cytosol"/>
    <property type="evidence" value="ECO:0007669"/>
    <property type="project" value="TreeGrafter"/>
</dbReference>
<keyword evidence="2 4" id="KW-0560">Oxidoreductase</keyword>
<name>A0A0P1GL39_9RHOB</name>
<evidence type="ECO:0000256" key="2">
    <source>
        <dbReference type="ARBA" id="ARBA00023002"/>
    </source>
</evidence>
<dbReference type="SUPFAM" id="SSF52283">
    <property type="entry name" value="Formate/glycerate dehydrogenase catalytic domain-like"/>
    <property type="match status" value="1"/>
</dbReference>
<dbReference type="OrthoDB" id="9793626at2"/>
<dbReference type="SUPFAM" id="SSF51735">
    <property type="entry name" value="NAD(P)-binding Rossmann-fold domains"/>
    <property type="match status" value="1"/>
</dbReference>
<dbReference type="CDD" id="cd05301">
    <property type="entry name" value="GDH"/>
    <property type="match status" value="1"/>
</dbReference>
<comment type="similarity">
    <text evidence="1 4">Belongs to the D-isomer specific 2-hydroxyacid dehydrogenase family.</text>
</comment>
<dbReference type="PANTHER" id="PTHR10996:SF178">
    <property type="entry name" value="2-HYDROXYACID DEHYDROGENASE YGL185C-RELATED"/>
    <property type="match status" value="1"/>
</dbReference>
<dbReference type="RefSeq" id="WP_058317114.1">
    <property type="nucleotide sequence ID" value="NZ_CYSF01000001.1"/>
</dbReference>
<gene>
    <name evidence="7" type="ORF">TM5383_00127</name>
</gene>
<evidence type="ECO:0000259" key="6">
    <source>
        <dbReference type="Pfam" id="PF02826"/>
    </source>
</evidence>
<dbReference type="GO" id="GO:0008465">
    <property type="term" value="F:hydroxypyruvate reductase (NADH) activity"/>
    <property type="evidence" value="ECO:0007669"/>
    <property type="project" value="UniProtKB-EC"/>
</dbReference>
<evidence type="ECO:0000256" key="4">
    <source>
        <dbReference type="RuleBase" id="RU003719"/>
    </source>
</evidence>
<dbReference type="InterPro" id="IPR006140">
    <property type="entry name" value="D-isomer_DH_NAD-bd"/>
</dbReference>
<proteinExistence type="inferred from homology"/>
<dbReference type="PANTHER" id="PTHR10996">
    <property type="entry name" value="2-HYDROXYACID DEHYDROGENASE-RELATED"/>
    <property type="match status" value="1"/>
</dbReference>
<dbReference type="Proteomes" id="UP000051681">
    <property type="component" value="Unassembled WGS sequence"/>
</dbReference>
<evidence type="ECO:0000313" key="7">
    <source>
        <dbReference type="EMBL" id="CUH82945.1"/>
    </source>
</evidence>
<protein>
    <submittedName>
        <fullName evidence="7">Glycerate dehydrogenase</fullName>
        <ecNumber evidence="7">1.1.1.29</ecNumber>
    </submittedName>
</protein>
<dbReference type="Gene3D" id="3.40.50.720">
    <property type="entry name" value="NAD(P)-binding Rossmann-like Domain"/>
    <property type="match status" value="2"/>
</dbReference>
<evidence type="ECO:0000259" key="5">
    <source>
        <dbReference type="Pfam" id="PF00389"/>
    </source>
</evidence>
<accession>A0A0P1GL39</accession>
<dbReference type="Pfam" id="PF00389">
    <property type="entry name" value="2-Hacid_dh"/>
    <property type="match status" value="1"/>
</dbReference>
<dbReference type="AlphaFoldDB" id="A0A0P1GL39"/>
<organism evidence="7 8">
    <name type="scientific">Thalassovita mediterranea</name>
    <dbReference type="NCBI Taxonomy" id="340021"/>
    <lineage>
        <taxon>Bacteria</taxon>
        <taxon>Pseudomonadati</taxon>
        <taxon>Pseudomonadota</taxon>
        <taxon>Alphaproteobacteria</taxon>
        <taxon>Rhodobacterales</taxon>
        <taxon>Roseobacteraceae</taxon>
        <taxon>Thalassovita</taxon>
    </lineage>
</organism>
<dbReference type="InterPro" id="IPR006139">
    <property type="entry name" value="D-isomer_2_OHA_DH_cat_dom"/>
</dbReference>
<dbReference type="STRING" id="340021.TM5383_00127"/>
<evidence type="ECO:0000256" key="3">
    <source>
        <dbReference type="ARBA" id="ARBA00023027"/>
    </source>
</evidence>
<sequence>MTATTRARANPPRVLIARPMPAAVRARAEELFDVEWRDSNAPMSDAEMRSALALYDGIMPTLGDRFSAEIFAEFGRPRCRILANFGVGYNHIDVEAARGHGVTVTNTPGAVTDATADVAMTLMLMSARRAGEGERLVRAGLWTGWHPTQMLGLHVSGKTVGIIGMGRIGQAIARRCHYGFGMNVLYANRSAKTVDFPAQQLPLHELAAQADVVIVAVPGGPDTHHMIGADVFGAMQPHAHFINIARGDVVDEAALIVALQQGQIAGAGLDVYEFEPKVPEALRQLENVTLLPHLGTAAEEVRSDMGLMALNNLQAFFAGETPANAV</sequence>
<feature type="domain" description="D-isomer specific 2-hydroxyacid dehydrogenase catalytic" evidence="5">
    <location>
        <begin position="14"/>
        <end position="326"/>
    </location>
</feature>
<reference evidence="7 8" key="1">
    <citation type="submission" date="2015-09" db="EMBL/GenBank/DDBJ databases">
        <authorList>
            <consortium name="Swine Surveillance"/>
        </authorList>
    </citation>
    <scope>NUCLEOTIDE SEQUENCE [LARGE SCALE GENOMIC DNA]</scope>
    <source>
        <strain evidence="7 8">CECT 8383</strain>
    </source>
</reference>
<keyword evidence="3" id="KW-0520">NAD</keyword>
<dbReference type="FunFam" id="3.40.50.720:FF:000203">
    <property type="entry name" value="D-3-phosphoglycerate dehydrogenase (SerA)"/>
    <property type="match status" value="1"/>
</dbReference>
<dbReference type="GO" id="GO:0051287">
    <property type="term" value="F:NAD binding"/>
    <property type="evidence" value="ECO:0007669"/>
    <property type="project" value="InterPro"/>
</dbReference>